<dbReference type="SUPFAM" id="SSF52540">
    <property type="entry name" value="P-loop containing nucleoside triphosphate hydrolases"/>
    <property type="match status" value="1"/>
</dbReference>
<sequence length="1040" mass="117907">MATAEVQDELAQLALSRLERDSVAAGSNCSSNRGPNPSISAHDYGDSHQANSGDLCSERWTEALRRCKEGLTARDYEIVGQFDSYDKLLSGLDNLHLPQQSGSAAARPGVSRLIFQVRDTVTPFRHVLVMFAMVMMPQTVATGIFWGLIYLVIESAARQDNAARNIAEMLSKIRRQLALLIKYSSTIKNNPEIGEDDKSEFKIVFIEILEALIYFWRDCVSFYGKFPPARFQPKDTKEWHNMEKSFANTMKEIDEAMVHLISFLGPTNGAPALRIGSAQQHSQAQEQQQEPNVFPIRQLPDTQTAIFIGRADILEDMSTYLQRPPQSRDDLAIYALCGMGGVGKTELAREYAYRHKHEFDAVFWVGAEQAESLRNAFTAIAVELHLEGAKIDGDPIHNLRLVHRWFRVTDRKWLVILDNVEKHSDVENYLPLDASRGSFIVTTRYVDQARFFKRHLKEVSKLTTPQAENLFLNLLFPQQQQESWSGHDNVTTAEAHLGDEDKAAVQYLLKDMDGLVLGIHQMATLIRYQDLTRDITKFCNRYKKHLPRLLKKQEGIKGHTLATLWAMTFKSVRARPDAWIMLGVLCCVQPDSIPKELFLPDDTEITTGRLAFCADEFDVDEEIDFLKGVGLVERRGDNTLSLHRLVQVAFLFLLERDEAQIMFNHASTLVNFFFPKQIKGRQLFEQRSVCQRWAQHGQTLSDLFERLGAVGMPLQHTPAFVELMTNCAWYMHEVGNWRDTLGLIRIALSACEGKDDLARAHLLNTASQTHFYLNDTVECRKAVAESRRLREELCDPNDEELANTYLNYGNLEGAEGRQDEAIQYFEKSISIRKNIRGAEVMVGVCYLTIARALWNKVEYEGCDKYLDLSQSVFEEHLGKSAYNVLYVHYLRGNLQLSRGELKEAKASYNACLAKLLEDTPSDPKVSTVYFKIGTADFRLGNLLAALEALSKGLAITRLRGVDGRGEEARILRREAQVLEVAMPLNAGSPLLELADMADPQLLHGTADQLRRRLEGDKFRVYLTQEEEEAAFDMLLGAFDR</sequence>
<dbReference type="PANTHER" id="PTHR35205">
    <property type="entry name" value="NB-ARC AND TPR DOMAIN PROTEIN"/>
    <property type="match status" value="1"/>
</dbReference>
<dbReference type="Pfam" id="PF13424">
    <property type="entry name" value="TPR_12"/>
    <property type="match status" value="1"/>
</dbReference>
<dbReference type="Pfam" id="PF00931">
    <property type="entry name" value="NB-ARC"/>
    <property type="match status" value="1"/>
</dbReference>
<feature type="compositionally biased region" description="Polar residues" evidence="2">
    <location>
        <begin position="25"/>
        <end position="39"/>
    </location>
</feature>
<feature type="domain" description="NB-ARC" evidence="4">
    <location>
        <begin position="328"/>
        <end position="478"/>
    </location>
</feature>
<dbReference type="Gene3D" id="3.40.50.300">
    <property type="entry name" value="P-loop containing nucleotide triphosphate hydrolases"/>
    <property type="match status" value="1"/>
</dbReference>
<proteinExistence type="predicted"/>
<dbReference type="SMART" id="SM00028">
    <property type="entry name" value="TPR"/>
    <property type="match status" value="4"/>
</dbReference>
<evidence type="ECO:0000256" key="3">
    <source>
        <dbReference type="SAM" id="Phobius"/>
    </source>
</evidence>
<dbReference type="PROSITE" id="PS50005">
    <property type="entry name" value="TPR"/>
    <property type="match status" value="1"/>
</dbReference>
<comment type="caution">
    <text evidence="5">The sequence shown here is derived from an EMBL/GenBank/DDBJ whole genome shotgun (WGS) entry which is preliminary data.</text>
</comment>
<dbReference type="InterPro" id="IPR002182">
    <property type="entry name" value="NB-ARC"/>
</dbReference>
<evidence type="ECO:0000313" key="6">
    <source>
        <dbReference type="Proteomes" id="UP001287356"/>
    </source>
</evidence>
<dbReference type="SUPFAM" id="SSF48452">
    <property type="entry name" value="TPR-like"/>
    <property type="match status" value="1"/>
</dbReference>
<gene>
    <name evidence="5" type="ORF">B0T24DRAFT_681828</name>
</gene>
<dbReference type="PANTHER" id="PTHR35205:SF1">
    <property type="entry name" value="ZU5 DOMAIN-CONTAINING PROTEIN"/>
    <property type="match status" value="1"/>
</dbReference>
<dbReference type="Proteomes" id="UP001287356">
    <property type="component" value="Unassembled WGS sequence"/>
</dbReference>
<keyword evidence="3" id="KW-0472">Membrane</keyword>
<dbReference type="InterPro" id="IPR011990">
    <property type="entry name" value="TPR-like_helical_dom_sf"/>
</dbReference>
<dbReference type="InterPro" id="IPR027417">
    <property type="entry name" value="P-loop_NTPase"/>
</dbReference>
<feature type="repeat" description="TPR" evidence="1">
    <location>
        <begin position="802"/>
        <end position="835"/>
    </location>
</feature>
<accession>A0AAE0N0S0</accession>
<evidence type="ECO:0000313" key="5">
    <source>
        <dbReference type="EMBL" id="KAK3366626.1"/>
    </source>
</evidence>
<keyword evidence="3" id="KW-0812">Transmembrane</keyword>
<reference evidence="5" key="1">
    <citation type="journal article" date="2023" name="Mol. Phylogenet. Evol.">
        <title>Genome-scale phylogeny and comparative genomics of the fungal order Sordariales.</title>
        <authorList>
            <person name="Hensen N."/>
            <person name="Bonometti L."/>
            <person name="Westerberg I."/>
            <person name="Brannstrom I.O."/>
            <person name="Guillou S."/>
            <person name="Cros-Aarteil S."/>
            <person name="Calhoun S."/>
            <person name="Haridas S."/>
            <person name="Kuo A."/>
            <person name="Mondo S."/>
            <person name="Pangilinan J."/>
            <person name="Riley R."/>
            <person name="LaButti K."/>
            <person name="Andreopoulos B."/>
            <person name="Lipzen A."/>
            <person name="Chen C."/>
            <person name="Yan M."/>
            <person name="Daum C."/>
            <person name="Ng V."/>
            <person name="Clum A."/>
            <person name="Steindorff A."/>
            <person name="Ohm R.A."/>
            <person name="Martin F."/>
            <person name="Silar P."/>
            <person name="Natvig D.O."/>
            <person name="Lalanne C."/>
            <person name="Gautier V."/>
            <person name="Ament-Velasquez S.L."/>
            <person name="Kruys A."/>
            <person name="Hutchinson M.I."/>
            <person name="Powell A.J."/>
            <person name="Barry K."/>
            <person name="Miller A.N."/>
            <person name="Grigoriev I.V."/>
            <person name="Debuchy R."/>
            <person name="Gladieux P."/>
            <person name="Hiltunen Thoren M."/>
            <person name="Johannesson H."/>
        </authorList>
    </citation>
    <scope>NUCLEOTIDE SEQUENCE</scope>
    <source>
        <strain evidence="5">CBS 958.72</strain>
    </source>
</reference>
<dbReference type="Gene3D" id="1.25.40.10">
    <property type="entry name" value="Tetratricopeptide repeat domain"/>
    <property type="match status" value="2"/>
</dbReference>
<keyword evidence="6" id="KW-1185">Reference proteome</keyword>
<feature type="transmembrane region" description="Helical" evidence="3">
    <location>
        <begin position="127"/>
        <end position="153"/>
    </location>
</feature>
<dbReference type="InterPro" id="IPR019734">
    <property type="entry name" value="TPR_rpt"/>
</dbReference>
<evidence type="ECO:0000256" key="1">
    <source>
        <dbReference type="PROSITE-ProRule" id="PRU00339"/>
    </source>
</evidence>
<evidence type="ECO:0000256" key="2">
    <source>
        <dbReference type="SAM" id="MobiDB-lite"/>
    </source>
</evidence>
<evidence type="ECO:0000259" key="4">
    <source>
        <dbReference type="Pfam" id="PF00931"/>
    </source>
</evidence>
<protein>
    <recommendedName>
        <fullName evidence="4">NB-ARC domain-containing protein</fullName>
    </recommendedName>
</protein>
<dbReference type="PRINTS" id="PR00364">
    <property type="entry name" value="DISEASERSIST"/>
</dbReference>
<reference evidence="5" key="2">
    <citation type="submission" date="2023-06" db="EMBL/GenBank/DDBJ databases">
        <authorList>
            <consortium name="Lawrence Berkeley National Laboratory"/>
            <person name="Haridas S."/>
            <person name="Hensen N."/>
            <person name="Bonometti L."/>
            <person name="Westerberg I."/>
            <person name="Brannstrom I.O."/>
            <person name="Guillou S."/>
            <person name="Cros-Aarteil S."/>
            <person name="Calhoun S."/>
            <person name="Kuo A."/>
            <person name="Mondo S."/>
            <person name="Pangilinan J."/>
            <person name="Riley R."/>
            <person name="Labutti K."/>
            <person name="Andreopoulos B."/>
            <person name="Lipzen A."/>
            <person name="Chen C."/>
            <person name="Yanf M."/>
            <person name="Daum C."/>
            <person name="Ng V."/>
            <person name="Clum A."/>
            <person name="Steindorff A."/>
            <person name="Ohm R."/>
            <person name="Martin F."/>
            <person name="Silar P."/>
            <person name="Natvig D."/>
            <person name="Lalanne C."/>
            <person name="Gautier V."/>
            <person name="Ament-Velasquez S.L."/>
            <person name="Kruys A."/>
            <person name="Hutchinson M.I."/>
            <person name="Powell A.J."/>
            <person name="Barry K."/>
            <person name="Miller A.N."/>
            <person name="Grigoriev I.V."/>
            <person name="Debuchy R."/>
            <person name="Gladieux P."/>
            <person name="Thoren M.H."/>
            <person name="Johannesson H."/>
        </authorList>
    </citation>
    <scope>NUCLEOTIDE SEQUENCE</scope>
    <source>
        <strain evidence="5">CBS 958.72</strain>
    </source>
</reference>
<name>A0AAE0N0S0_9PEZI</name>
<dbReference type="GO" id="GO:0043531">
    <property type="term" value="F:ADP binding"/>
    <property type="evidence" value="ECO:0007669"/>
    <property type="project" value="InterPro"/>
</dbReference>
<keyword evidence="1" id="KW-0802">TPR repeat</keyword>
<dbReference type="EMBL" id="JAULSN010000007">
    <property type="protein sequence ID" value="KAK3366626.1"/>
    <property type="molecule type" value="Genomic_DNA"/>
</dbReference>
<feature type="region of interest" description="Disordered" evidence="2">
    <location>
        <begin position="25"/>
        <end position="47"/>
    </location>
</feature>
<dbReference type="AlphaFoldDB" id="A0AAE0N0S0"/>
<keyword evidence="3" id="KW-1133">Transmembrane helix</keyword>
<organism evidence="5 6">
    <name type="scientific">Lasiosphaeria ovina</name>
    <dbReference type="NCBI Taxonomy" id="92902"/>
    <lineage>
        <taxon>Eukaryota</taxon>
        <taxon>Fungi</taxon>
        <taxon>Dikarya</taxon>
        <taxon>Ascomycota</taxon>
        <taxon>Pezizomycotina</taxon>
        <taxon>Sordariomycetes</taxon>
        <taxon>Sordariomycetidae</taxon>
        <taxon>Sordariales</taxon>
        <taxon>Lasiosphaeriaceae</taxon>
        <taxon>Lasiosphaeria</taxon>
    </lineage>
</organism>